<feature type="domain" description="RGS" evidence="1">
    <location>
        <begin position="1"/>
        <end position="86"/>
    </location>
</feature>
<dbReference type="PRINTS" id="PR01301">
    <property type="entry name" value="RGSPROTEIN"/>
</dbReference>
<proteinExistence type="predicted"/>
<evidence type="ECO:0000259" key="1">
    <source>
        <dbReference type="PROSITE" id="PS50132"/>
    </source>
</evidence>
<reference evidence="2 3" key="1">
    <citation type="submission" date="2015-07" db="EMBL/GenBank/DDBJ databases">
        <title>The genome of Habropoda laboriosa.</title>
        <authorList>
            <person name="Pan H."/>
            <person name="Kapheim K."/>
        </authorList>
    </citation>
    <scope>NUCLEOTIDE SEQUENCE [LARGE SCALE GENOMIC DNA]</scope>
    <source>
        <strain evidence="2">0110345459</strain>
    </source>
</reference>
<sequence>MACEQLKRETNPEEIEKMARYIYERYISISSKKEVSLDSQVREIVNRNMVKPTPHTFDEAQLQIYTLMHRDSYPRFVNSEIYRRVASLGCGIQPGNNQEHTAVKPKGKKGTT</sequence>
<protein>
    <submittedName>
        <fullName evidence="2">Regulator of G-protein signaling 20</fullName>
    </submittedName>
</protein>
<dbReference type="Pfam" id="PF00615">
    <property type="entry name" value="RGS"/>
    <property type="match status" value="1"/>
</dbReference>
<dbReference type="Gene3D" id="1.10.167.10">
    <property type="entry name" value="Regulator of G-protein Signalling 4, domain 2"/>
    <property type="match status" value="1"/>
</dbReference>
<dbReference type="PANTHER" id="PTHR10845:SF192">
    <property type="entry name" value="DOUBLE HIT, ISOFORM B"/>
    <property type="match status" value="1"/>
</dbReference>
<dbReference type="PANTHER" id="PTHR10845">
    <property type="entry name" value="REGULATOR OF G PROTEIN SIGNALING"/>
    <property type="match status" value="1"/>
</dbReference>
<dbReference type="SUPFAM" id="SSF48097">
    <property type="entry name" value="Regulator of G-protein signaling, RGS"/>
    <property type="match status" value="1"/>
</dbReference>
<evidence type="ECO:0000313" key="2">
    <source>
        <dbReference type="EMBL" id="KOC59792.1"/>
    </source>
</evidence>
<dbReference type="Proteomes" id="UP000053825">
    <property type="component" value="Unassembled WGS sequence"/>
</dbReference>
<dbReference type="STRING" id="597456.A0A0L7QME0"/>
<dbReference type="SMART" id="SM00315">
    <property type="entry name" value="RGS"/>
    <property type="match status" value="1"/>
</dbReference>
<evidence type="ECO:0000313" key="3">
    <source>
        <dbReference type="Proteomes" id="UP000053825"/>
    </source>
</evidence>
<dbReference type="InterPro" id="IPR016137">
    <property type="entry name" value="RGS"/>
</dbReference>
<keyword evidence="3" id="KW-1185">Reference proteome</keyword>
<dbReference type="AlphaFoldDB" id="A0A0L7QME0"/>
<dbReference type="InterPro" id="IPR044926">
    <property type="entry name" value="RGS_subdomain_2"/>
</dbReference>
<dbReference type="OrthoDB" id="10266999at2759"/>
<dbReference type="EMBL" id="KQ414894">
    <property type="protein sequence ID" value="KOC59792.1"/>
    <property type="molecule type" value="Genomic_DNA"/>
</dbReference>
<dbReference type="FunFam" id="1.10.167.10:FF:000001">
    <property type="entry name" value="Putative regulator of g-protein signaling 12"/>
    <property type="match status" value="1"/>
</dbReference>
<name>A0A0L7QME0_9HYME</name>
<dbReference type="PROSITE" id="PS50132">
    <property type="entry name" value="RGS"/>
    <property type="match status" value="1"/>
</dbReference>
<accession>A0A0L7QME0</accession>
<gene>
    <name evidence="2" type="ORF">WH47_09773</name>
</gene>
<organism evidence="2 3">
    <name type="scientific">Habropoda laboriosa</name>
    <dbReference type="NCBI Taxonomy" id="597456"/>
    <lineage>
        <taxon>Eukaryota</taxon>
        <taxon>Metazoa</taxon>
        <taxon>Ecdysozoa</taxon>
        <taxon>Arthropoda</taxon>
        <taxon>Hexapoda</taxon>
        <taxon>Insecta</taxon>
        <taxon>Pterygota</taxon>
        <taxon>Neoptera</taxon>
        <taxon>Endopterygota</taxon>
        <taxon>Hymenoptera</taxon>
        <taxon>Apocrita</taxon>
        <taxon>Aculeata</taxon>
        <taxon>Apoidea</taxon>
        <taxon>Anthophila</taxon>
        <taxon>Apidae</taxon>
        <taxon>Habropoda</taxon>
    </lineage>
</organism>
<dbReference type="InterPro" id="IPR036305">
    <property type="entry name" value="RGS_sf"/>
</dbReference>